<keyword evidence="2 6" id="KW-0808">Transferase</keyword>
<dbReference type="PANTHER" id="PTHR42681:SF1">
    <property type="entry name" value="MALONYL-COA-ACYL CARRIER PROTEIN TRANSACYLASE, MITOCHONDRIAL"/>
    <property type="match status" value="1"/>
</dbReference>
<dbReference type="PANTHER" id="PTHR42681">
    <property type="entry name" value="MALONYL-COA-ACYL CARRIER PROTEIN TRANSACYLASE, MITOCHONDRIAL"/>
    <property type="match status" value="1"/>
</dbReference>
<proteinExistence type="predicted"/>
<evidence type="ECO:0000256" key="3">
    <source>
        <dbReference type="ARBA" id="ARBA00023315"/>
    </source>
</evidence>
<feature type="domain" description="Malonyl-CoA:ACP transacylase (MAT)" evidence="5">
    <location>
        <begin position="2"/>
        <end position="193"/>
    </location>
</feature>
<dbReference type="EMBL" id="JFAX01000023">
    <property type="protein sequence ID" value="EXI65447.1"/>
    <property type="molecule type" value="Genomic_DNA"/>
</dbReference>
<organism evidence="6 7">
    <name type="scientific">Candidatus Accumulibacter adjunctus</name>
    <dbReference type="NCBI Taxonomy" id="1454001"/>
    <lineage>
        <taxon>Bacteria</taxon>
        <taxon>Pseudomonadati</taxon>
        <taxon>Pseudomonadota</taxon>
        <taxon>Betaproteobacteria</taxon>
        <taxon>Candidatus Accumulibacter</taxon>
    </lineage>
</organism>
<sequence length="197" mass="21570">MVDIVHTRALLMDDCFAERRGAMLAVIGLSLPAVEQVCQELQADGCFLAVSNHNCVGQYSLSGELAAMERAIPRLAALQPKKIQRLPVAGAWHCALLDEAERRFLAFLGGLPLGRPSLPVCDNVSGGFLPEDDQEMKRQLARQVAAPVQWEACMQTLLRAGCNEFIETGFGKVLTSFGFFINRKVLHRSFHDQGSSG</sequence>
<comment type="catalytic activity">
    <reaction evidence="4">
        <text>holo-[ACP] + malonyl-CoA = malonyl-[ACP] + CoA</text>
        <dbReference type="Rhea" id="RHEA:41792"/>
        <dbReference type="Rhea" id="RHEA-COMP:9623"/>
        <dbReference type="Rhea" id="RHEA-COMP:9685"/>
        <dbReference type="ChEBI" id="CHEBI:57287"/>
        <dbReference type="ChEBI" id="CHEBI:57384"/>
        <dbReference type="ChEBI" id="CHEBI:64479"/>
        <dbReference type="ChEBI" id="CHEBI:78449"/>
        <dbReference type="EC" id="2.3.1.39"/>
    </reaction>
</comment>
<evidence type="ECO:0000313" key="7">
    <source>
        <dbReference type="Proteomes" id="UP000020218"/>
    </source>
</evidence>
<dbReference type="SUPFAM" id="SSF55048">
    <property type="entry name" value="Probable ACP-binding domain of malonyl-CoA ACP transacylase"/>
    <property type="match status" value="1"/>
</dbReference>
<dbReference type="InterPro" id="IPR050858">
    <property type="entry name" value="Mal-CoA-ACP_Trans/PKS_FabD"/>
</dbReference>
<dbReference type="EC" id="2.3.1.39" evidence="1"/>
<comment type="caution">
    <text evidence="6">The sequence shown here is derived from an EMBL/GenBank/DDBJ whole genome shotgun (WGS) entry which is preliminary data.</text>
</comment>
<gene>
    <name evidence="6" type="primary">fabD_2</name>
    <name evidence="6" type="ORF">AW08_03246</name>
</gene>
<dbReference type="GO" id="GO:0006633">
    <property type="term" value="P:fatty acid biosynthetic process"/>
    <property type="evidence" value="ECO:0007669"/>
    <property type="project" value="TreeGrafter"/>
</dbReference>
<evidence type="ECO:0000256" key="1">
    <source>
        <dbReference type="ARBA" id="ARBA00013258"/>
    </source>
</evidence>
<evidence type="ECO:0000256" key="4">
    <source>
        <dbReference type="ARBA" id="ARBA00048462"/>
    </source>
</evidence>
<evidence type="ECO:0000259" key="5">
    <source>
        <dbReference type="SMART" id="SM00827"/>
    </source>
</evidence>
<dbReference type="PATRIC" id="fig|1454001.3.peg.3294"/>
<dbReference type="InterPro" id="IPR001227">
    <property type="entry name" value="Ac_transferase_dom_sf"/>
</dbReference>
<dbReference type="InterPro" id="IPR014043">
    <property type="entry name" value="Acyl_transferase_dom"/>
</dbReference>
<dbReference type="Gene3D" id="3.30.70.250">
    <property type="entry name" value="Malonyl-CoA ACP transacylase, ACP-binding"/>
    <property type="match status" value="1"/>
</dbReference>
<dbReference type="Proteomes" id="UP000020218">
    <property type="component" value="Unassembled WGS sequence"/>
</dbReference>
<name>A0A011NLE5_9PROT</name>
<dbReference type="InterPro" id="IPR016035">
    <property type="entry name" value="Acyl_Trfase/lysoPLipase"/>
</dbReference>
<accession>A0A011NLE5</accession>
<dbReference type="Gene3D" id="3.40.366.10">
    <property type="entry name" value="Malonyl-Coenzyme A Acyl Carrier Protein, domain 2"/>
    <property type="match status" value="1"/>
</dbReference>
<dbReference type="STRING" id="1454001.AW08_03246"/>
<keyword evidence="3 6" id="KW-0012">Acyltransferase</keyword>
<reference evidence="6" key="1">
    <citation type="submission" date="2014-02" db="EMBL/GenBank/DDBJ databases">
        <title>Expanding our view of genomic diversity in Candidatus Accumulibacter clades.</title>
        <authorList>
            <person name="Skennerton C.T."/>
            <person name="Barr J.J."/>
            <person name="Slater F.R."/>
            <person name="Bond P.L."/>
            <person name="Tyson G.W."/>
        </authorList>
    </citation>
    <scope>NUCLEOTIDE SEQUENCE [LARGE SCALE GENOMIC DNA]</scope>
</reference>
<dbReference type="GO" id="GO:0004314">
    <property type="term" value="F:[acyl-carrier-protein] S-malonyltransferase activity"/>
    <property type="evidence" value="ECO:0007669"/>
    <property type="project" value="UniProtKB-EC"/>
</dbReference>
<protein>
    <recommendedName>
        <fullName evidence="1">[acyl-carrier-protein] S-malonyltransferase</fullName>
        <ecNumber evidence="1">2.3.1.39</ecNumber>
    </recommendedName>
</protein>
<evidence type="ECO:0000256" key="2">
    <source>
        <dbReference type="ARBA" id="ARBA00022679"/>
    </source>
</evidence>
<keyword evidence="7" id="KW-1185">Reference proteome</keyword>
<dbReference type="SMART" id="SM00827">
    <property type="entry name" value="PKS_AT"/>
    <property type="match status" value="1"/>
</dbReference>
<dbReference type="InterPro" id="IPR016036">
    <property type="entry name" value="Malonyl_transacylase_ACP-bd"/>
</dbReference>
<dbReference type="AlphaFoldDB" id="A0A011NLE5"/>
<evidence type="ECO:0000313" key="6">
    <source>
        <dbReference type="EMBL" id="EXI65447.1"/>
    </source>
</evidence>
<dbReference type="SUPFAM" id="SSF52151">
    <property type="entry name" value="FabD/lysophospholipase-like"/>
    <property type="match status" value="1"/>
</dbReference>